<keyword evidence="1 2" id="KW-0728">SH3 domain</keyword>
<dbReference type="AlphaFoldDB" id="A0A1I8FHB1"/>
<dbReference type="PANTHER" id="PTHR14167">
    <property type="entry name" value="SH3 DOMAIN-CONTAINING"/>
    <property type="match status" value="1"/>
</dbReference>
<keyword evidence="5" id="KW-1185">Reference proteome</keyword>
<name>A0A1I8FHB1_9PLAT</name>
<evidence type="ECO:0000313" key="6">
    <source>
        <dbReference type="WBParaSite" id="maker-unitig_34799-snap-gene-0.2-mRNA-1"/>
    </source>
</evidence>
<sequence>VIRLSEFQPCIAASAVINPPQAQRGSRARPRRSTCYEADRRWQQFQPEPRPPAVSAAAALGAILWRSRTTRRISSAGGHNTADRPAAAPRPSCRALYSFSAENSTTACHSKRRHDRPAGQQVDENWYEGEAHGRRGYFPVNYVEVSGPACRELKC</sequence>
<evidence type="ECO:0000256" key="1">
    <source>
        <dbReference type="ARBA" id="ARBA00022443"/>
    </source>
</evidence>
<dbReference type="PROSITE" id="PS50002">
    <property type="entry name" value="SH3"/>
    <property type="match status" value="1"/>
</dbReference>
<dbReference type="SUPFAM" id="SSF50044">
    <property type="entry name" value="SH3-domain"/>
    <property type="match status" value="1"/>
</dbReference>
<protein>
    <submittedName>
        <fullName evidence="6">SH3 domain-containing protein</fullName>
    </submittedName>
</protein>
<evidence type="ECO:0000313" key="5">
    <source>
        <dbReference type="Proteomes" id="UP000095280"/>
    </source>
</evidence>
<proteinExistence type="predicted"/>
<evidence type="ECO:0000256" key="3">
    <source>
        <dbReference type="SAM" id="MobiDB-lite"/>
    </source>
</evidence>
<organism evidence="5 6">
    <name type="scientific">Macrostomum lignano</name>
    <dbReference type="NCBI Taxonomy" id="282301"/>
    <lineage>
        <taxon>Eukaryota</taxon>
        <taxon>Metazoa</taxon>
        <taxon>Spiralia</taxon>
        <taxon>Lophotrochozoa</taxon>
        <taxon>Platyhelminthes</taxon>
        <taxon>Rhabditophora</taxon>
        <taxon>Macrostomorpha</taxon>
        <taxon>Macrostomida</taxon>
        <taxon>Macrostomidae</taxon>
        <taxon>Macrostomum</taxon>
    </lineage>
</organism>
<dbReference type="PANTHER" id="PTHR14167:SF116">
    <property type="entry name" value="CAP, ISOFORM AC"/>
    <property type="match status" value="1"/>
</dbReference>
<dbReference type="WBParaSite" id="maker-unitig_34799-snap-gene-0.2-mRNA-1">
    <property type="protein sequence ID" value="maker-unitig_34799-snap-gene-0.2-mRNA-1"/>
    <property type="gene ID" value="maker-unitig_34799-snap-gene-0.2"/>
</dbReference>
<feature type="region of interest" description="Disordered" evidence="3">
    <location>
        <begin position="71"/>
        <end position="90"/>
    </location>
</feature>
<dbReference type="Proteomes" id="UP000095280">
    <property type="component" value="Unplaced"/>
</dbReference>
<dbReference type="Pfam" id="PF07653">
    <property type="entry name" value="SH3_2"/>
    <property type="match status" value="1"/>
</dbReference>
<reference evidence="6" key="1">
    <citation type="submission" date="2016-11" db="UniProtKB">
        <authorList>
            <consortium name="WormBaseParasite"/>
        </authorList>
    </citation>
    <scope>IDENTIFICATION</scope>
</reference>
<dbReference type="Gene3D" id="2.30.30.40">
    <property type="entry name" value="SH3 Domains"/>
    <property type="match status" value="1"/>
</dbReference>
<dbReference type="InterPro" id="IPR001452">
    <property type="entry name" value="SH3_domain"/>
</dbReference>
<evidence type="ECO:0000259" key="4">
    <source>
        <dbReference type="PROSITE" id="PS50002"/>
    </source>
</evidence>
<feature type="domain" description="SH3" evidence="4">
    <location>
        <begin position="88"/>
        <end position="148"/>
    </location>
</feature>
<evidence type="ECO:0000256" key="2">
    <source>
        <dbReference type="PROSITE-ProRule" id="PRU00192"/>
    </source>
</evidence>
<dbReference type="InterPro" id="IPR036028">
    <property type="entry name" value="SH3-like_dom_sf"/>
</dbReference>
<accession>A0A1I8FHB1</accession>
<dbReference type="InterPro" id="IPR050384">
    <property type="entry name" value="Endophilin_SH3RF"/>
</dbReference>